<feature type="domain" description="Peptidase M20 dimerisation" evidence="10">
    <location>
        <begin position="174"/>
        <end position="288"/>
    </location>
</feature>
<dbReference type="InterPro" id="IPR011650">
    <property type="entry name" value="Peptidase_M20_dimer"/>
</dbReference>
<dbReference type="GO" id="GO:0006526">
    <property type="term" value="P:L-arginine biosynthetic process"/>
    <property type="evidence" value="ECO:0007669"/>
    <property type="project" value="UniProtKB-KW"/>
</dbReference>
<keyword evidence="8" id="KW-0862">Zinc</keyword>
<evidence type="ECO:0000313" key="11">
    <source>
        <dbReference type="EMBL" id="MBK5927459.1"/>
    </source>
</evidence>
<gene>
    <name evidence="11" type="ORF">CCR87_08995</name>
</gene>
<keyword evidence="3" id="KW-0963">Cytoplasm</keyword>
<dbReference type="Proteomes" id="UP000706333">
    <property type="component" value="Unassembled WGS sequence"/>
</dbReference>
<dbReference type="EMBL" id="NHSD01000249">
    <property type="protein sequence ID" value="MBK5927459.1"/>
    <property type="molecule type" value="Genomic_DNA"/>
</dbReference>
<dbReference type="NCBIfam" id="NF005710">
    <property type="entry name" value="PRK07522.1"/>
    <property type="match status" value="1"/>
</dbReference>
<comment type="caution">
    <text evidence="11">The sequence shown here is derived from an EMBL/GenBank/DDBJ whole genome shotgun (WGS) entry which is preliminary data.</text>
</comment>
<proteinExistence type="inferred from homology"/>
<keyword evidence="5" id="KW-0028">Amino-acid biosynthesis</keyword>
<dbReference type="InterPro" id="IPR036264">
    <property type="entry name" value="Bact_exopeptidase_dim_dom"/>
</dbReference>
<evidence type="ECO:0000256" key="6">
    <source>
        <dbReference type="ARBA" id="ARBA00022723"/>
    </source>
</evidence>
<evidence type="ECO:0000259" key="10">
    <source>
        <dbReference type="Pfam" id="PF07687"/>
    </source>
</evidence>
<comment type="cofactor">
    <cofactor evidence="1">
        <name>Zn(2+)</name>
        <dbReference type="ChEBI" id="CHEBI:29105"/>
    </cofactor>
</comment>
<dbReference type="GO" id="GO:0046872">
    <property type="term" value="F:metal ion binding"/>
    <property type="evidence" value="ECO:0007669"/>
    <property type="project" value="UniProtKB-KW"/>
</dbReference>
<dbReference type="NCBIfam" id="TIGR01892">
    <property type="entry name" value="AcOrn-deacetyl"/>
    <property type="match status" value="1"/>
</dbReference>
<dbReference type="GO" id="GO:0008777">
    <property type="term" value="F:acetylornithine deacetylase activity"/>
    <property type="evidence" value="ECO:0007669"/>
    <property type="project" value="TreeGrafter"/>
</dbReference>
<dbReference type="Pfam" id="PF01546">
    <property type="entry name" value="Peptidase_M20"/>
    <property type="match status" value="1"/>
</dbReference>
<keyword evidence="12" id="KW-1185">Reference proteome</keyword>
<keyword evidence="4" id="KW-0055">Arginine biosynthesis</keyword>
<dbReference type="Gene3D" id="3.40.630.10">
    <property type="entry name" value="Zn peptidases"/>
    <property type="match status" value="1"/>
</dbReference>
<evidence type="ECO:0000256" key="7">
    <source>
        <dbReference type="ARBA" id="ARBA00022801"/>
    </source>
</evidence>
<protein>
    <submittedName>
        <fullName evidence="11">Acetylornithine deacetylase</fullName>
    </submittedName>
</protein>
<reference evidence="11" key="2">
    <citation type="journal article" date="2020" name="Microorganisms">
        <title>Osmotic Adaptation and Compatible Solute Biosynthesis of Phototrophic Bacteria as Revealed from Genome Analyses.</title>
        <authorList>
            <person name="Imhoff J.F."/>
            <person name="Rahn T."/>
            <person name="Kunzel S."/>
            <person name="Keller A."/>
            <person name="Neulinger S.C."/>
        </authorList>
    </citation>
    <scope>NUCLEOTIDE SEQUENCE</scope>
    <source>
        <strain evidence="11">LMG 28126</strain>
    </source>
</reference>
<evidence type="ECO:0000256" key="9">
    <source>
        <dbReference type="ARBA" id="ARBA00023285"/>
    </source>
</evidence>
<dbReference type="InterPro" id="IPR002933">
    <property type="entry name" value="Peptidase_M20"/>
</dbReference>
<keyword evidence="9" id="KW-0170">Cobalt</keyword>
<evidence type="ECO:0000256" key="1">
    <source>
        <dbReference type="ARBA" id="ARBA00001947"/>
    </source>
</evidence>
<keyword evidence="6" id="KW-0479">Metal-binding</keyword>
<dbReference type="PANTHER" id="PTHR43808:SF31">
    <property type="entry name" value="N-ACETYL-L-CITRULLINE DEACETYLASE"/>
    <property type="match status" value="1"/>
</dbReference>
<dbReference type="AlphaFoldDB" id="A0A934TKZ0"/>
<dbReference type="InterPro" id="IPR001261">
    <property type="entry name" value="ArgE/DapE_CS"/>
</dbReference>
<reference evidence="11" key="1">
    <citation type="submission" date="2017-05" db="EMBL/GenBank/DDBJ databases">
        <authorList>
            <person name="Imhoff J.F."/>
            <person name="Rahn T."/>
            <person name="Kuenzel S."/>
            <person name="Neulinger S.C."/>
        </authorList>
    </citation>
    <scope>NUCLEOTIDE SEQUENCE</scope>
    <source>
        <strain evidence="11">LMG 28126</strain>
    </source>
</reference>
<keyword evidence="7" id="KW-0378">Hydrolase</keyword>
<dbReference type="SUPFAM" id="SSF55031">
    <property type="entry name" value="Bacterial exopeptidase dimerisation domain"/>
    <property type="match status" value="1"/>
</dbReference>
<dbReference type="Pfam" id="PF07687">
    <property type="entry name" value="M20_dimer"/>
    <property type="match status" value="1"/>
</dbReference>
<evidence type="ECO:0000256" key="8">
    <source>
        <dbReference type="ARBA" id="ARBA00022833"/>
    </source>
</evidence>
<dbReference type="PANTHER" id="PTHR43808">
    <property type="entry name" value="ACETYLORNITHINE DEACETYLASE"/>
    <property type="match status" value="1"/>
</dbReference>
<comment type="similarity">
    <text evidence="2">Belongs to the peptidase M20A family. ArgE subfamily.</text>
</comment>
<dbReference type="PROSITE" id="PS00759">
    <property type="entry name" value="ARGE_DAPE_CPG2_2"/>
    <property type="match status" value="1"/>
</dbReference>
<dbReference type="CDD" id="cd03894">
    <property type="entry name" value="M20_ArgE"/>
    <property type="match status" value="1"/>
</dbReference>
<organism evidence="11 12">
    <name type="scientific">Rhodobaculum claviforme</name>
    <dbReference type="NCBI Taxonomy" id="1549854"/>
    <lineage>
        <taxon>Bacteria</taxon>
        <taxon>Pseudomonadati</taxon>
        <taxon>Pseudomonadota</taxon>
        <taxon>Alphaproteobacteria</taxon>
        <taxon>Rhodobacterales</taxon>
        <taxon>Paracoccaceae</taxon>
        <taxon>Rhodobaculum</taxon>
    </lineage>
</organism>
<name>A0A934TKZ0_9RHOB</name>
<sequence length="392" mass="42250">MAERHLSARDILDRLVSFPTVSRDSNLELIDWVEEYLEGLGLRGHRVWDRSRTKAHLFVQVGPDVPGGVMLSAHTDVVPVDGQAWTSDPWTVTQRGGRLFGRGTCDMKGFAALALAALPRAQAADLKRPLQLALSYDEEIGCLAVVDLIAEMSARLPRAGAVVVGEPSMLRVVTGHKGGTGYDVEVRGHEVHSSLLHKGVSAVMEAARLIDWANRQNAASVARVAEHGPGPVAEAFDPPWTSVHVGHVRGGTAGNITAGHCRFCIEFRVIPGERVEDWEAAFEAEVARVEAAMQAVHPDTRIVLHKYYTLPPLQPEAGGAAEALVRRVTGDNATHAVSYGTEGGQFQAGGYSTVICGPGDIAQAHQPDEYLSVAQFEAGARFIDRIIDQLTE</sequence>
<evidence type="ECO:0000313" key="12">
    <source>
        <dbReference type="Proteomes" id="UP000706333"/>
    </source>
</evidence>
<evidence type="ECO:0000256" key="3">
    <source>
        <dbReference type="ARBA" id="ARBA00022490"/>
    </source>
</evidence>
<evidence type="ECO:0000256" key="5">
    <source>
        <dbReference type="ARBA" id="ARBA00022605"/>
    </source>
</evidence>
<dbReference type="Gene3D" id="3.30.70.360">
    <property type="match status" value="1"/>
</dbReference>
<dbReference type="InterPro" id="IPR050072">
    <property type="entry name" value="Peptidase_M20A"/>
</dbReference>
<evidence type="ECO:0000256" key="2">
    <source>
        <dbReference type="ARBA" id="ARBA00005691"/>
    </source>
</evidence>
<dbReference type="PROSITE" id="PS00758">
    <property type="entry name" value="ARGE_DAPE_CPG2_1"/>
    <property type="match status" value="1"/>
</dbReference>
<dbReference type="SUPFAM" id="SSF53187">
    <property type="entry name" value="Zn-dependent exopeptidases"/>
    <property type="match status" value="1"/>
</dbReference>
<dbReference type="InterPro" id="IPR010169">
    <property type="entry name" value="AcOrn-deacetyl"/>
</dbReference>
<evidence type="ECO:0000256" key="4">
    <source>
        <dbReference type="ARBA" id="ARBA00022571"/>
    </source>
</evidence>
<accession>A0A934TKZ0</accession>
<dbReference type="RefSeq" id="WP_201157219.1">
    <property type="nucleotide sequence ID" value="NZ_NHSD01000249.1"/>
</dbReference>